<evidence type="ECO:0000313" key="3">
    <source>
        <dbReference type="Proteomes" id="UP000245263"/>
    </source>
</evidence>
<keyword evidence="3" id="KW-1185">Reference proteome</keyword>
<evidence type="ECO:0000313" key="2">
    <source>
        <dbReference type="EMBL" id="BDA80363.1"/>
    </source>
</evidence>
<proteinExistence type="predicted"/>
<feature type="transmembrane region" description="Helical" evidence="1">
    <location>
        <begin position="132"/>
        <end position="152"/>
    </location>
</feature>
<evidence type="ECO:0000256" key="1">
    <source>
        <dbReference type="SAM" id="Phobius"/>
    </source>
</evidence>
<organism evidence="2 3">
    <name type="scientific">Leptospira kobayashii</name>
    <dbReference type="NCBI Taxonomy" id="1917830"/>
    <lineage>
        <taxon>Bacteria</taxon>
        <taxon>Pseudomonadati</taxon>
        <taxon>Spirochaetota</taxon>
        <taxon>Spirochaetia</taxon>
        <taxon>Leptospirales</taxon>
        <taxon>Leptospiraceae</taxon>
        <taxon>Leptospira</taxon>
    </lineage>
</organism>
<dbReference type="RefSeq" id="WP_109021411.1">
    <property type="nucleotide sequence ID" value="NZ_AP025028.1"/>
</dbReference>
<feature type="transmembrane region" description="Helical" evidence="1">
    <location>
        <begin position="351"/>
        <end position="372"/>
    </location>
</feature>
<feature type="transmembrane region" description="Helical" evidence="1">
    <location>
        <begin position="204"/>
        <end position="222"/>
    </location>
</feature>
<feature type="transmembrane region" description="Helical" evidence="1">
    <location>
        <begin position="304"/>
        <end position="324"/>
    </location>
</feature>
<keyword evidence="1" id="KW-0812">Transmembrane</keyword>
<feature type="transmembrane region" description="Helical" evidence="1">
    <location>
        <begin position="330"/>
        <end position="346"/>
    </location>
</feature>
<name>A0ABN6KGM5_9LEPT</name>
<protein>
    <recommendedName>
        <fullName evidence="4">Membrane protein, PF09852 family</fullName>
    </recommendedName>
</protein>
<keyword evidence="1" id="KW-1133">Transmembrane helix</keyword>
<sequence length="493" mass="57958">MFFVLRILVVSFFFWILFPSWERIYFYHFGEVTNSDALYPFLFAGDFWTAPSYVTGWSFPPSHYFFPDVLFFILGYPLSSEVFTLYSFYAGFCFVFVYYFFRQMKIPNYASLAGSVFLLKLGEISPVSWGQFYLPGFHSAEIFLVLCFFILFKRKDKARFSFVFPFILLTSVSLLSESWFAVHSGLPLLILFLADKNGQKSKTILFVIVSIILYKVAVFYLGHLGFRSYSPNEFPIKKLLLETWASFKINPSSYLSSVFIENAKLPVSKFLFPAYWIFVLFFLFSWKKFQKQIQDKETYHSTLLYLYLILSPFCGLLFLSLTGIEFNARYLFILPISCFGLFCYFLKKRRILLRVFLSTFLAFTLVGSNRFAPDPKLEEQILSGKTKQSHRIECTVQTWRKWGKPIGAADYWPVKYLKVMSKESIHLIPLTESGEYYPWIHNRNWDKGIADLGDTNSFDWAITEGEKKEIWNRKGVEFESCENWQLIRFDLSQ</sequence>
<dbReference type="Proteomes" id="UP000245263">
    <property type="component" value="Chromosome 1"/>
</dbReference>
<keyword evidence="1" id="KW-0472">Membrane</keyword>
<accession>A0ABN6KGM5</accession>
<dbReference type="EMBL" id="AP025028">
    <property type="protein sequence ID" value="BDA80363.1"/>
    <property type="molecule type" value="Genomic_DNA"/>
</dbReference>
<feature type="transmembrane region" description="Helical" evidence="1">
    <location>
        <begin position="83"/>
        <end position="101"/>
    </location>
</feature>
<reference evidence="2 3" key="1">
    <citation type="submission" date="2021-08" db="EMBL/GenBank/DDBJ databases">
        <title>Complete genome sequence of Leptospira kobayashii strain E30.</title>
        <authorList>
            <person name="Nakao R."/>
            <person name="Nakamura S."/>
            <person name="Masuzawa T."/>
            <person name="Koizumi N."/>
        </authorList>
    </citation>
    <scope>NUCLEOTIDE SEQUENCE [LARGE SCALE GENOMIC DNA]</scope>
    <source>
        <strain evidence="2 3">E30</strain>
    </source>
</reference>
<evidence type="ECO:0008006" key="4">
    <source>
        <dbReference type="Google" id="ProtNLM"/>
    </source>
</evidence>
<feature type="transmembrane region" description="Helical" evidence="1">
    <location>
        <begin position="267"/>
        <end position="284"/>
    </location>
</feature>
<gene>
    <name evidence="2" type="ORF">LPTSP3_g32930</name>
</gene>